<dbReference type="SUPFAM" id="SSF103473">
    <property type="entry name" value="MFS general substrate transporter"/>
    <property type="match status" value="1"/>
</dbReference>
<dbReference type="Proteomes" id="UP000094526">
    <property type="component" value="Unassembled WGS sequence"/>
</dbReference>
<dbReference type="AlphaFoldDB" id="A0A1C1D2F2"/>
<reference evidence="3" key="1">
    <citation type="submission" date="2015-07" db="EMBL/GenBank/DDBJ databases">
        <authorList>
            <person name="Teixeira M.M."/>
            <person name="Souza R.C."/>
            <person name="Almeida L.G."/>
            <person name="Vicente V.A."/>
            <person name="de Hoog S."/>
            <person name="Bocca A.L."/>
            <person name="de Almeida S.R."/>
            <person name="Vasconcelos A.T."/>
            <person name="Felipe M.S."/>
        </authorList>
    </citation>
    <scope>NUCLEOTIDE SEQUENCE [LARGE SCALE GENOMIC DNA]</scope>
    <source>
        <strain evidence="3">KSF</strain>
    </source>
</reference>
<proteinExistence type="predicted"/>
<accession>A0A1C1D2F2</accession>
<organism evidence="2 3">
    <name type="scientific">Cladophialophora carrionii</name>
    <dbReference type="NCBI Taxonomy" id="86049"/>
    <lineage>
        <taxon>Eukaryota</taxon>
        <taxon>Fungi</taxon>
        <taxon>Dikarya</taxon>
        <taxon>Ascomycota</taxon>
        <taxon>Pezizomycotina</taxon>
        <taxon>Eurotiomycetes</taxon>
        <taxon>Chaetothyriomycetidae</taxon>
        <taxon>Chaetothyriales</taxon>
        <taxon>Herpotrichiellaceae</taxon>
        <taxon>Cladophialophora</taxon>
    </lineage>
</organism>
<keyword evidence="1" id="KW-0472">Membrane</keyword>
<evidence type="ECO:0000256" key="1">
    <source>
        <dbReference type="SAM" id="Phobius"/>
    </source>
</evidence>
<name>A0A1C1D2F2_9EURO</name>
<dbReference type="EMBL" id="LGRB01000003">
    <property type="protein sequence ID" value="OCT54942.1"/>
    <property type="molecule type" value="Genomic_DNA"/>
</dbReference>
<dbReference type="STRING" id="86049.A0A1C1D2F2"/>
<keyword evidence="3" id="KW-1185">Reference proteome</keyword>
<sequence length="105" mass="11856">MTIKVTAVKMSARVAHRQSREWTKARTMALLELKSMALPRWIVLAQHLGWHWVFWFLPIFGGVYIVPSSLFFPELCRAVVGEGTLEAPKADTCLADVSRPEATET</sequence>
<dbReference type="VEuPathDB" id="FungiDB:CLCR_03201"/>
<evidence type="ECO:0000313" key="2">
    <source>
        <dbReference type="EMBL" id="OCT54942.1"/>
    </source>
</evidence>
<dbReference type="InterPro" id="IPR036259">
    <property type="entry name" value="MFS_trans_sf"/>
</dbReference>
<keyword evidence="1" id="KW-0812">Transmembrane</keyword>
<gene>
    <name evidence="2" type="ORF">CLCR_03201</name>
</gene>
<keyword evidence="1" id="KW-1133">Transmembrane helix</keyword>
<comment type="caution">
    <text evidence="2">The sequence shown here is derived from an EMBL/GenBank/DDBJ whole genome shotgun (WGS) entry which is preliminary data.</text>
</comment>
<protein>
    <submittedName>
        <fullName evidence="2">Uncharacterized protein</fullName>
    </submittedName>
</protein>
<feature type="transmembrane region" description="Helical" evidence="1">
    <location>
        <begin position="52"/>
        <end position="72"/>
    </location>
</feature>
<evidence type="ECO:0000313" key="3">
    <source>
        <dbReference type="Proteomes" id="UP000094526"/>
    </source>
</evidence>